<organism evidence="2 3">
    <name type="scientific">Elysia crispata</name>
    <name type="common">lettuce slug</name>
    <dbReference type="NCBI Taxonomy" id="231223"/>
    <lineage>
        <taxon>Eukaryota</taxon>
        <taxon>Metazoa</taxon>
        <taxon>Spiralia</taxon>
        <taxon>Lophotrochozoa</taxon>
        <taxon>Mollusca</taxon>
        <taxon>Gastropoda</taxon>
        <taxon>Heterobranchia</taxon>
        <taxon>Euthyneura</taxon>
        <taxon>Panpulmonata</taxon>
        <taxon>Sacoglossa</taxon>
        <taxon>Placobranchoidea</taxon>
        <taxon>Plakobranchidae</taxon>
        <taxon>Elysia</taxon>
    </lineage>
</organism>
<proteinExistence type="predicted"/>
<reference evidence="2" key="1">
    <citation type="journal article" date="2023" name="G3 (Bethesda)">
        <title>A reference genome for the long-term kleptoplast-retaining sea slug Elysia crispata morphotype clarki.</title>
        <authorList>
            <person name="Eastman K.E."/>
            <person name="Pendleton A.L."/>
            <person name="Shaikh M.A."/>
            <person name="Suttiyut T."/>
            <person name="Ogas R."/>
            <person name="Tomko P."/>
            <person name="Gavelis G."/>
            <person name="Widhalm J.R."/>
            <person name="Wisecaver J.H."/>
        </authorList>
    </citation>
    <scope>NUCLEOTIDE SEQUENCE</scope>
    <source>
        <strain evidence="2">ECLA1</strain>
    </source>
</reference>
<dbReference type="EMBL" id="JAWDGP010001032">
    <property type="protein sequence ID" value="KAK3795567.1"/>
    <property type="molecule type" value="Genomic_DNA"/>
</dbReference>
<dbReference type="AlphaFoldDB" id="A0AAE1AZ84"/>
<evidence type="ECO:0000313" key="2">
    <source>
        <dbReference type="EMBL" id="KAK3795567.1"/>
    </source>
</evidence>
<evidence type="ECO:0000256" key="1">
    <source>
        <dbReference type="SAM" id="MobiDB-lite"/>
    </source>
</evidence>
<evidence type="ECO:0000313" key="3">
    <source>
        <dbReference type="Proteomes" id="UP001283361"/>
    </source>
</evidence>
<comment type="caution">
    <text evidence="2">The sequence shown here is derived from an EMBL/GenBank/DDBJ whole genome shotgun (WGS) entry which is preliminary data.</text>
</comment>
<protein>
    <submittedName>
        <fullName evidence="2">Uncharacterized protein</fullName>
    </submittedName>
</protein>
<keyword evidence="3" id="KW-1185">Reference proteome</keyword>
<feature type="region of interest" description="Disordered" evidence="1">
    <location>
        <begin position="52"/>
        <end position="84"/>
    </location>
</feature>
<name>A0AAE1AZ84_9GAST</name>
<sequence>MRFLISPGWQKVNLDSQLWDHVMRHPQIVLSTRWFIANFLAYAGMRKGHLEGKVTSSSHQRKSKPKQDINATNSAIENLEVESR</sequence>
<accession>A0AAE1AZ84</accession>
<dbReference type="Proteomes" id="UP001283361">
    <property type="component" value="Unassembled WGS sequence"/>
</dbReference>
<gene>
    <name evidence="2" type="ORF">RRG08_013292</name>
</gene>